<feature type="region of interest" description="Disordered" evidence="1">
    <location>
        <begin position="441"/>
        <end position="463"/>
    </location>
</feature>
<comment type="caution">
    <text evidence="2">The sequence shown here is derived from an EMBL/GenBank/DDBJ whole genome shotgun (WGS) entry which is preliminary data.</text>
</comment>
<dbReference type="EMBL" id="JADKMA010000030">
    <property type="protein sequence ID" value="MBO8191764.1"/>
    <property type="molecule type" value="Genomic_DNA"/>
</dbReference>
<evidence type="ECO:0008006" key="4">
    <source>
        <dbReference type="Google" id="ProtNLM"/>
    </source>
</evidence>
<dbReference type="InterPro" id="IPR017853">
    <property type="entry name" value="GH"/>
</dbReference>
<dbReference type="PROSITE" id="PS51318">
    <property type="entry name" value="TAT"/>
    <property type="match status" value="1"/>
</dbReference>
<accession>A0ABS3X8Q9</accession>
<gene>
    <name evidence="2" type="ORF">ITI46_08735</name>
</gene>
<dbReference type="RefSeq" id="WP_209238859.1">
    <property type="nucleotide sequence ID" value="NZ_JADKMA010000030.1"/>
</dbReference>
<keyword evidence="3" id="KW-1185">Reference proteome</keyword>
<sequence length="678" mass="74473">MKRPPRPDNPTPFTRRQVLAAVGGIGAGAVLGGCNPSSSPSSSSSGTLRVDFGKTVFAPLLKSKIGVGRALNSSEILDSLQYLDEIRPALYDGELRFPETDWPSMQPYPIEVGEDGAVEVRRNTFLDKLDTELRRRDIEVMYQLMGAPKQWENEERAKPPSKFPRPTDLKAAAEAIGKWAKLYSDRPVSWCMWNEPSHNLTGQPDLTSIQQMVDIYEAYTDEIGAHGLFGMASFVPVDARPRRHLDGQSYVQTVIDELRKRRKSQPDLPFDYLTLNNYGEDLSELVDGARDALADDFNTVPLVQAQFGVFKPGEWHKKSGTTLEAARFMAALETALAVPDLQTFTFSGWVPHMIAYKGDKALQLPLFHALKLYARMPDRRTSVRGGLPDGVGTMASGDDHRSSVLVWNEGDKPRTITLDLSDIPAPDRGRAELKVYHIDREHGSPLEDSGNDFSPSETAGLDADSHSLSKTVTVAGPGLVYVEIDAASRHPVLDRNGLSATLVRRHTYADRVKDSNGKTSVRGNAYGCYDAVRAIAYLGVEGEEGTALCGAEYRDLPQELEIDIAADLPAHTSASAEALFGIRVDYALDHGIAKSVLWHGNIFDKRRTRPLPWGRRGATADELVHAPALDRTPADRDTVTLTLASHAPSDWADSGRRAIISFWMDSTGPGSQARFLLG</sequence>
<organism evidence="2 3">
    <name type="scientific">Streptomyces oryzae</name>
    <dbReference type="NCBI Taxonomy" id="1434886"/>
    <lineage>
        <taxon>Bacteria</taxon>
        <taxon>Bacillati</taxon>
        <taxon>Actinomycetota</taxon>
        <taxon>Actinomycetes</taxon>
        <taxon>Kitasatosporales</taxon>
        <taxon>Streptomycetaceae</taxon>
        <taxon>Streptomyces</taxon>
    </lineage>
</organism>
<reference evidence="2 3" key="1">
    <citation type="submission" date="2020-11" db="EMBL/GenBank/DDBJ databases">
        <title>Streptomyces spirodelae sp. nov., isolated from duckweed.</title>
        <authorList>
            <person name="Saimee Y."/>
            <person name="Duangmal K."/>
        </authorList>
    </citation>
    <scope>NUCLEOTIDE SEQUENCE [LARGE SCALE GENOMIC DNA]</scope>
    <source>
        <strain evidence="2 3">S16-07</strain>
    </source>
</reference>
<proteinExistence type="predicted"/>
<evidence type="ECO:0000256" key="1">
    <source>
        <dbReference type="SAM" id="MobiDB-lite"/>
    </source>
</evidence>
<evidence type="ECO:0000313" key="3">
    <source>
        <dbReference type="Proteomes" id="UP001519064"/>
    </source>
</evidence>
<dbReference type="SUPFAM" id="SSF51445">
    <property type="entry name" value="(Trans)glycosidases"/>
    <property type="match status" value="1"/>
</dbReference>
<dbReference type="Gene3D" id="3.20.20.80">
    <property type="entry name" value="Glycosidases"/>
    <property type="match status" value="1"/>
</dbReference>
<evidence type="ECO:0000313" key="2">
    <source>
        <dbReference type="EMBL" id="MBO8191764.1"/>
    </source>
</evidence>
<dbReference type="Proteomes" id="UP001519064">
    <property type="component" value="Unassembled WGS sequence"/>
</dbReference>
<dbReference type="PROSITE" id="PS51257">
    <property type="entry name" value="PROKAR_LIPOPROTEIN"/>
    <property type="match status" value="1"/>
</dbReference>
<protein>
    <recommendedName>
        <fullName evidence="4">Xylan 1,4-beta-xylosidase</fullName>
    </recommendedName>
</protein>
<name>A0ABS3X8Q9_9ACTN</name>
<dbReference type="InterPro" id="IPR006311">
    <property type="entry name" value="TAT_signal"/>
</dbReference>